<dbReference type="Pfam" id="PF13920">
    <property type="entry name" value="zf-C3HC4_3"/>
    <property type="match status" value="1"/>
</dbReference>
<evidence type="ECO:0000256" key="2">
    <source>
        <dbReference type="SAM" id="MobiDB-lite"/>
    </source>
</evidence>
<feature type="region of interest" description="Disordered" evidence="2">
    <location>
        <begin position="153"/>
        <end position="178"/>
    </location>
</feature>
<keyword evidence="1" id="KW-0863">Zinc-finger</keyword>
<dbReference type="CDD" id="cd16647">
    <property type="entry name" value="mRING-HC-C3HC5_NEU1"/>
    <property type="match status" value="1"/>
</dbReference>
<feature type="compositionally biased region" description="Basic and acidic residues" evidence="2">
    <location>
        <begin position="1"/>
        <end position="29"/>
    </location>
</feature>
<evidence type="ECO:0000259" key="3">
    <source>
        <dbReference type="PROSITE" id="PS50089"/>
    </source>
</evidence>
<name>A0A8J5GVC9_ZINOF</name>
<feature type="region of interest" description="Disordered" evidence="2">
    <location>
        <begin position="387"/>
        <end position="526"/>
    </location>
</feature>
<dbReference type="EMBL" id="JACMSC010000009">
    <property type="protein sequence ID" value="KAG6507039.1"/>
    <property type="molecule type" value="Genomic_DNA"/>
</dbReference>
<feature type="compositionally biased region" description="Polar residues" evidence="2">
    <location>
        <begin position="482"/>
        <end position="498"/>
    </location>
</feature>
<protein>
    <recommendedName>
        <fullName evidence="3">RING-type domain-containing protein</fullName>
    </recommendedName>
</protein>
<gene>
    <name evidence="4" type="ORF">ZIOFF_032379</name>
</gene>
<feature type="compositionally biased region" description="Acidic residues" evidence="2">
    <location>
        <begin position="469"/>
        <end position="481"/>
    </location>
</feature>
<evidence type="ECO:0000313" key="4">
    <source>
        <dbReference type="EMBL" id="KAG6507039.1"/>
    </source>
</evidence>
<dbReference type="AlphaFoldDB" id="A0A8J5GVC9"/>
<dbReference type="Proteomes" id="UP000734854">
    <property type="component" value="Unassembled WGS sequence"/>
</dbReference>
<feature type="compositionally biased region" description="Basic and acidic residues" evidence="2">
    <location>
        <begin position="449"/>
        <end position="459"/>
    </location>
</feature>
<keyword evidence="1" id="KW-0862">Zinc</keyword>
<proteinExistence type="predicted"/>
<feature type="compositionally biased region" description="Basic and acidic residues" evidence="2">
    <location>
        <begin position="507"/>
        <end position="526"/>
    </location>
</feature>
<dbReference type="PANTHER" id="PTHR46519:SF2">
    <property type="entry name" value="RING_U-BOX SUPERFAMILY PROTEIN"/>
    <property type="match status" value="1"/>
</dbReference>
<reference evidence="4 5" key="1">
    <citation type="submission" date="2020-08" db="EMBL/GenBank/DDBJ databases">
        <title>Plant Genome Project.</title>
        <authorList>
            <person name="Zhang R.-G."/>
        </authorList>
    </citation>
    <scope>NUCLEOTIDE SEQUENCE [LARGE SCALE GENOMIC DNA]</scope>
    <source>
        <tissue evidence="4">Rhizome</tissue>
    </source>
</reference>
<feature type="region of interest" description="Disordered" evidence="2">
    <location>
        <begin position="616"/>
        <end position="680"/>
    </location>
</feature>
<sequence length="821" mass="94303">MVDFRHKESDREFRHRLEELLPRPRRGDACADEEADEAGPGGGEGESVDQIARRRRRSDLEGDDLAETSAAARRHDRILSRWAARQAEEIIINNIERRNRESELMALARLHAVSMLDASFLRETRRAQSSVERPVSARAPPSVLQRWRELEGESVARERRRPTPSPTDVNINERDEPESHGSLVLRNLSVVASVSNDIEDQGLSREHSLGIRDGGVRERERVRQIVSGWMTDIAMEDTASQIFPGSGSSSSPRSEWVGERERERVRLVREWMQTVSQQRDVRASRREEQERGESVSSREGPEPTRRNLLNIRGRLARHDLVMRNVRERERELQELSERRPVSHFSHHSRIQSVLRGRFLRIGGSIENRQRHSVVAGEISHLRQHHPVSGFSSREGFRLQNDLTTTPQARSQYVDDSRNESSPSTESGLLDEIPDQFQSQSIHQTTEVNLEVRTESRTHSSDMSWIDSGVQEDERLEADTENEQTGRQQTLEVGHSVQQDDPAEEPDRDWQEHADQEWPHETHEDDGQDDHILEAHENWHDDNSQLTETNWQDRPLHSFSSQHSFPDVTNRFISGDDDSVYNVELQELLSRRSVSNLLHSRFRESLDQLVQSYIDRQGQGQGQGHEPFQRGMQGMPNRELPEDDQQRQTDDVVQGQQASARPPHGAQPPRPPPPPPLPLWHRSWNRPSIRRSEIEWDIINDLRTDMAKLQQVMSQMHSMLEACMDMQLELQRTVRQEVSAALNHSVGSHGDSQHLLIDGTNWNHVKKGICCVCCDNQIDSLLYRCGHMCTCSRCAHELARDDGKCPLCRAPIVEVIRAYSIV</sequence>
<feature type="compositionally biased region" description="Polar residues" evidence="2">
    <location>
        <begin position="435"/>
        <end position="447"/>
    </location>
</feature>
<comment type="caution">
    <text evidence="4">The sequence shown here is derived from an EMBL/GenBank/DDBJ whole genome shotgun (WGS) entry which is preliminary data.</text>
</comment>
<dbReference type="OrthoDB" id="6078042at2759"/>
<dbReference type="InterPro" id="IPR001841">
    <property type="entry name" value="Znf_RING"/>
</dbReference>
<feature type="compositionally biased region" description="Pro residues" evidence="2">
    <location>
        <begin position="664"/>
        <end position="677"/>
    </location>
</feature>
<evidence type="ECO:0000256" key="1">
    <source>
        <dbReference type="PROSITE-ProRule" id="PRU00175"/>
    </source>
</evidence>
<organism evidence="4 5">
    <name type="scientific">Zingiber officinale</name>
    <name type="common">Ginger</name>
    <name type="synonym">Amomum zingiber</name>
    <dbReference type="NCBI Taxonomy" id="94328"/>
    <lineage>
        <taxon>Eukaryota</taxon>
        <taxon>Viridiplantae</taxon>
        <taxon>Streptophyta</taxon>
        <taxon>Embryophyta</taxon>
        <taxon>Tracheophyta</taxon>
        <taxon>Spermatophyta</taxon>
        <taxon>Magnoliopsida</taxon>
        <taxon>Liliopsida</taxon>
        <taxon>Zingiberales</taxon>
        <taxon>Zingiberaceae</taxon>
        <taxon>Zingiber</taxon>
    </lineage>
</organism>
<dbReference type="PANTHER" id="PTHR46519">
    <property type="entry name" value="RING/U-BOX SUPERFAMILY PROTEIN"/>
    <property type="match status" value="1"/>
</dbReference>
<feature type="region of interest" description="Disordered" evidence="2">
    <location>
        <begin position="278"/>
        <end position="307"/>
    </location>
</feature>
<feature type="compositionally biased region" description="Basic and acidic residues" evidence="2">
    <location>
        <begin position="279"/>
        <end position="293"/>
    </location>
</feature>
<feature type="domain" description="RING-type" evidence="3">
    <location>
        <begin position="769"/>
        <end position="808"/>
    </location>
</feature>
<evidence type="ECO:0000313" key="5">
    <source>
        <dbReference type="Proteomes" id="UP000734854"/>
    </source>
</evidence>
<keyword evidence="1" id="KW-0479">Metal-binding</keyword>
<feature type="compositionally biased region" description="Polar residues" evidence="2">
    <location>
        <begin position="400"/>
        <end position="410"/>
    </location>
</feature>
<accession>A0A8J5GVC9</accession>
<keyword evidence="5" id="KW-1185">Reference proteome</keyword>
<dbReference type="PROSITE" id="PS50089">
    <property type="entry name" value="ZF_RING_2"/>
    <property type="match status" value="1"/>
</dbReference>
<dbReference type="GO" id="GO:0008270">
    <property type="term" value="F:zinc ion binding"/>
    <property type="evidence" value="ECO:0007669"/>
    <property type="project" value="UniProtKB-KW"/>
</dbReference>
<feature type="region of interest" description="Disordered" evidence="2">
    <location>
        <begin position="1"/>
        <end position="50"/>
    </location>
</feature>